<feature type="transmembrane region" description="Helical" evidence="1">
    <location>
        <begin position="70"/>
        <end position="92"/>
    </location>
</feature>
<sequence>MLVSILTIIFAVIMIGLGIFALRHQKKPFLVFHPESIASLSLVMKVFGIIFVIFGVLCLIPLFLNNDALLFWFLIIACFLVIIFQITMAQFFGKK</sequence>
<gene>
    <name evidence="2" type="ORF">R4146_04260</name>
</gene>
<keyword evidence="1" id="KW-0812">Transmembrane</keyword>
<evidence type="ECO:0000313" key="3">
    <source>
        <dbReference type="Proteomes" id="UP001370590"/>
    </source>
</evidence>
<dbReference type="Proteomes" id="UP001370590">
    <property type="component" value="Unassembled WGS sequence"/>
</dbReference>
<feature type="transmembrane region" description="Helical" evidence="1">
    <location>
        <begin position="6"/>
        <end position="22"/>
    </location>
</feature>
<organism evidence="2 3">
    <name type="scientific">Nicoliella lavandulae</name>
    <dbReference type="NCBI Taxonomy" id="3082954"/>
    <lineage>
        <taxon>Bacteria</taxon>
        <taxon>Bacillati</taxon>
        <taxon>Bacillota</taxon>
        <taxon>Bacilli</taxon>
        <taxon>Lactobacillales</taxon>
        <taxon>Lactobacillaceae</taxon>
        <taxon>Nicoliella</taxon>
    </lineage>
</organism>
<keyword evidence="3" id="KW-1185">Reference proteome</keyword>
<evidence type="ECO:0000313" key="2">
    <source>
        <dbReference type="EMBL" id="MEJ6400383.1"/>
    </source>
</evidence>
<evidence type="ECO:0008006" key="4">
    <source>
        <dbReference type="Google" id="ProtNLM"/>
    </source>
</evidence>
<name>A0ABU8SKF7_9LACO</name>
<protein>
    <recommendedName>
        <fullName evidence="4">DUF3784 domain-containing protein</fullName>
    </recommendedName>
</protein>
<evidence type="ECO:0000256" key="1">
    <source>
        <dbReference type="SAM" id="Phobius"/>
    </source>
</evidence>
<comment type="caution">
    <text evidence="2">The sequence shown here is derived from an EMBL/GenBank/DDBJ whole genome shotgun (WGS) entry which is preliminary data.</text>
</comment>
<keyword evidence="1" id="KW-0472">Membrane</keyword>
<feature type="transmembrane region" description="Helical" evidence="1">
    <location>
        <begin position="42"/>
        <end position="64"/>
    </location>
</feature>
<dbReference type="RefSeq" id="WP_339960194.1">
    <property type="nucleotide sequence ID" value="NZ_JAWMWH010000001.1"/>
</dbReference>
<proteinExistence type="predicted"/>
<dbReference type="EMBL" id="JAWMWH010000001">
    <property type="protein sequence ID" value="MEJ6400383.1"/>
    <property type="molecule type" value="Genomic_DNA"/>
</dbReference>
<reference evidence="2 3" key="1">
    <citation type="submission" date="2023-10" db="EMBL/GenBank/DDBJ databases">
        <title>Nicoliella lavandulae sp. nov. isolated from Lavandula angustifolia flowers.</title>
        <authorList>
            <person name="Alcantara C."/>
            <person name="Zuniga M."/>
            <person name="Landete J.M."/>
            <person name="Monedero V."/>
        </authorList>
    </citation>
    <scope>NUCLEOTIDE SEQUENCE [LARGE SCALE GENOMIC DNA]</scope>
    <source>
        <strain evidence="2 3">Es01</strain>
    </source>
</reference>
<keyword evidence="1" id="KW-1133">Transmembrane helix</keyword>
<accession>A0ABU8SKF7</accession>